<reference evidence="3 4" key="1">
    <citation type="submission" date="2014-04" db="EMBL/GenBank/DDBJ databases">
        <authorList>
            <consortium name="DOE Joint Genome Institute"/>
            <person name="Kuo A."/>
            <person name="Kohler A."/>
            <person name="Costa M.D."/>
            <person name="Nagy L.G."/>
            <person name="Floudas D."/>
            <person name="Copeland A."/>
            <person name="Barry K.W."/>
            <person name="Cichocki N."/>
            <person name="Veneault-Fourrey C."/>
            <person name="LaButti K."/>
            <person name="Lindquist E.A."/>
            <person name="Lipzen A."/>
            <person name="Lundell T."/>
            <person name="Morin E."/>
            <person name="Murat C."/>
            <person name="Sun H."/>
            <person name="Tunlid A."/>
            <person name="Henrissat B."/>
            <person name="Grigoriev I.V."/>
            <person name="Hibbett D.S."/>
            <person name="Martin F."/>
            <person name="Nordberg H.P."/>
            <person name="Cantor M.N."/>
            <person name="Hua S.X."/>
        </authorList>
    </citation>
    <scope>NUCLEOTIDE SEQUENCE [LARGE SCALE GENOMIC DNA]</scope>
    <source>
        <strain evidence="3 4">Marx 270</strain>
    </source>
</reference>
<keyword evidence="1" id="KW-0227">DNA damage</keyword>
<accession>A0A0C3KC90</accession>
<dbReference type="EC" id="5.6.2.3" evidence="1"/>
<keyword evidence="1" id="KW-0067">ATP-binding</keyword>
<proteinExistence type="inferred from homology"/>
<dbReference type="HOGENOM" id="CLU_001324_8_2_1"/>
<dbReference type="Pfam" id="PF05970">
    <property type="entry name" value="PIF1"/>
    <property type="match status" value="1"/>
</dbReference>
<dbReference type="Proteomes" id="UP000054217">
    <property type="component" value="Unassembled WGS sequence"/>
</dbReference>
<dbReference type="GO" id="GO:0006310">
    <property type="term" value="P:DNA recombination"/>
    <property type="evidence" value="ECO:0007669"/>
    <property type="project" value="UniProtKB-KW"/>
</dbReference>
<name>A0A0C3KC90_PISTI</name>
<keyword evidence="1" id="KW-0547">Nucleotide-binding</keyword>
<comment type="catalytic activity">
    <reaction evidence="1">
        <text>ATP + H2O = ADP + phosphate + H(+)</text>
        <dbReference type="Rhea" id="RHEA:13065"/>
        <dbReference type="ChEBI" id="CHEBI:15377"/>
        <dbReference type="ChEBI" id="CHEBI:15378"/>
        <dbReference type="ChEBI" id="CHEBI:30616"/>
        <dbReference type="ChEBI" id="CHEBI:43474"/>
        <dbReference type="ChEBI" id="CHEBI:456216"/>
        <dbReference type="EC" id="5.6.2.3"/>
    </reaction>
</comment>
<dbReference type="InterPro" id="IPR027417">
    <property type="entry name" value="P-loop_NTPase"/>
</dbReference>
<keyword evidence="4" id="KW-1185">Reference proteome</keyword>
<organism evidence="3 4">
    <name type="scientific">Pisolithus tinctorius Marx 270</name>
    <dbReference type="NCBI Taxonomy" id="870435"/>
    <lineage>
        <taxon>Eukaryota</taxon>
        <taxon>Fungi</taxon>
        <taxon>Dikarya</taxon>
        <taxon>Basidiomycota</taxon>
        <taxon>Agaricomycotina</taxon>
        <taxon>Agaricomycetes</taxon>
        <taxon>Agaricomycetidae</taxon>
        <taxon>Boletales</taxon>
        <taxon>Sclerodermatineae</taxon>
        <taxon>Pisolithaceae</taxon>
        <taxon>Pisolithus</taxon>
    </lineage>
</organism>
<evidence type="ECO:0000259" key="2">
    <source>
        <dbReference type="Pfam" id="PF05970"/>
    </source>
</evidence>
<keyword evidence="1" id="KW-0378">Hydrolase</keyword>
<evidence type="ECO:0000313" key="3">
    <source>
        <dbReference type="EMBL" id="KIO07252.1"/>
    </source>
</evidence>
<dbReference type="OrthoDB" id="3366231at2759"/>
<dbReference type="STRING" id="870435.A0A0C3KC90"/>
<reference evidence="4" key="2">
    <citation type="submission" date="2015-01" db="EMBL/GenBank/DDBJ databases">
        <title>Evolutionary Origins and Diversification of the Mycorrhizal Mutualists.</title>
        <authorList>
            <consortium name="DOE Joint Genome Institute"/>
            <consortium name="Mycorrhizal Genomics Consortium"/>
            <person name="Kohler A."/>
            <person name="Kuo A."/>
            <person name="Nagy L.G."/>
            <person name="Floudas D."/>
            <person name="Copeland A."/>
            <person name="Barry K.W."/>
            <person name="Cichocki N."/>
            <person name="Veneault-Fourrey C."/>
            <person name="LaButti K."/>
            <person name="Lindquist E.A."/>
            <person name="Lipzen A."/>
            <person name="Lundell T."/>
            <person name="Morin E."/>
            <person name="Murat C."/>
            <person name="Riley R."/>
            <person name="Ohm R."/>
            <person name="Sun H."/>
            <person name="Tunlid A."/>
            <person name="Henrissat B."/>
            <person name="Grigoriev I.V."/>
            <person name="Hibbett D.S."/>
            <person name="Martin F."/>
        </authorList>
    </citation>
    <scope>NUCLEOTIDE SEQUENCE [LARGE SCALE GENOMIC DNA]</scope>
    <source>
        <strain evidence="4">Marx 270</strain>
    </source>
</reference>
<gene>
    <name evidence="3" type="ORF">M404DRAFT_101109</name>
</gene>
<dbReference type="GO" id="GO:0043139">
    <property type="term" value="F:5'-3' DNA helicase activity"/>
    <property type="evidence" value="ECO:0007669"/>
    <property type="project" value="UniProtKB-EC"/>
</dbReference>
<feature type="non-terminal residue" evidence="3">
    <location>
        <position position="87"/>
    </location>
</feature>
<dbReference type="GO" id="GO:0000723">
    <property type="term" value="P:telomere maintenance"/>
    <property type="evidence" value="ECO:0007669"/>
    <property type="project" value="InterPro"/>
</dbReference>
<feature type="non-terminal residue" evidence="3">
    <location>
        <position position="1"/>
    </location>
</feature>
<dbReference type="EMBL" id="KN831960">
    <property type="protein sequence ID" value="KIO07252.1"/>
    <property type="molecule type" value="Genomic_DNA"/>
</dbReference>
<sequence>VQVNKNNEMLQWPIQPGTPCMELIRNASLIIWDEAPMANYAILVCVNKVCCLLMDHNAPFGGKVVVLLGNFCQTCPVIHGSSRTQIV</sequence>
<dbReference type="GO" id="GO:0016887">
    <property type="term" value="F:ATP hydrolysis activity"/>
    <property type="evidence" value="ECO:0007669"/>
    <property type="project" value="RHEA"/>
</dbReference>
<dbReference type="GO" id="GO:0006281">
    <property type="term" value="P:DNA repair"/>
    <property type="evidence" value="ECO:0007669"/>
    <property type="project" value="UniProtKB-KW"/>
</dbReference>
<dbReference type="InterPro" id="IPR010285">
    <property type="entry name" value="DNA_helicase_pif1-like_DEAD"/>
</dbReference>
<dbReference type="InParanoid" id="A0A0C3KC90"/>
<dbReference type="AlphaFoldDB" id="A0A0C3KC90"/>
<keyword evidence="1" id="KW-0233">DNA recombination</keyword>
<keyword evidence="1" id="KW-0234">DNA repair</keyword>
<dbReference type="Gene3D" id="3.40.50.300">
    <property type="entry name" value="P-loop containing nucleotide triphosphate hydrolases"/>
    <property type="match status" value="1"/>
</dbReference>
<keyword evidence="1" id="KW-0347">Helicase</keyword>
<comment type="cofactor">
    <cofactor evidence="1">
        <name>Mg(2+)</name>
        <dbReference type="ChEBI" id="CHEBI:18420"/>
    </cofactor>
</comment>
<dbReference type="GO" id="GO:0005524">
    <property type="term" value="F:ATP binding"/>
    <property type="evidence" value="ECO:0007669"/>
    <property type="project" value="UniProtKB-KW"/>
</dbReference>
<dbReference type="PANTHER" id="PTHR10492">
    <property type="match status" value="1"/>
</dbReference>
<evidence type="ECO:0000256" key="1">
    <source>
        <dbReference type="RuleBase" id="RU363044"/>
    </source>
</evidence>
<protein>
    <recommendedName>
        <fullName evidence="1">ATP-dependent DNA helicase</fullName>
        <ecNumber evidence="1">5.6.2.3</ecNumber>
    </recommendedName>
</protein>
<dbReference type="PANTHER" id="PTHR10492:SF57">
    <property type="entry name" value="ATP-DEPENDENT DNA HELICASE"/>
    <property type="match status" value="1"/>
</dbReference>
<feature type="domain" description="DNA helicase Pif1-like DEAD-box helicase" evidence="2">
    <location>
        <begin position="7"/>
        <end position="87"/>
    </location>
</feature>
<comment type="similarity">
    <text evidence="1">Belongs to the helicase family.</text>
</comment>
<evidence type="ECO:0000313" key="4">
    <source>
        <dbReference type="Proteomes" id="UP000054217"/>
    </source>
</evidence>